<proteinExistence type="predicted"/>
<dbReference type="Proteomes" id="UP000837857">
    <property type="component" value="Chromosome 10"/>
</dbReference>
<feature type="region of interest" description="Disordered" evidence="1">
    <location>
        <begin position="52"/>
        <end position="72"/>
    </location>
</feature>
<dbReference type="EMBL" id="OW152822">
    <property type="protein sequence ID" value="CAH2037308.1"/>
    <property type="molecule type" value="Genomic_DNA"/>
</dbReference>
<protein>
    <submittedName>
        <fullName evidence="2">Uncharacterized protein</fullName>
    </submittedName>
</protein>
<accession>A0ABN8HSH1</accession>
<gene>
    <name evidence="2" type="ORF">IPOD504_LOCUS1112</name>
</gene>
<name>A0ABN8HSH1_9NEOP</name>
<keyword evidence="3" id="KW-1185">Reference proteome</keyword>
<reference evidence="2" key="1">
    <citation type="submission" date="2022-03" db="EMBL/GenBank/DDBJ databases">
        <authorList>
            <person name="Martin H S."/>
        </authorList>
    </citation>
    <scope>NUCLEOTIDE SEQUENCE</scope>
</reference>
<evidence type="ECO:0000256" key="1">
    <source>
        <dbReference type="SAM" id="MobiDB-lite"/>
    </source>
</evidence>
<sequence>MAINAQIGVKFNCFLIELIRASSSKLYEGRSCAASFIAHNLTIISSMQRVKTDRLKSSSGDPGPRDARYSGPKTAAPALIAATFGEITRDPKFPRFSVTPDNDTE</sequence>
<evidence type="ECO:0000313" key="2">
    <source>
        <dbReference type="EMBL" id="CAH2037308.1"/>
    </source>
</evidence>
<organism evidence="2 3">
    <name type="scientific">Iphiclides podalirius</name>
    <name type="common">scarce swallowtail</name>
    <dbReference type="NCBI Taxonomy" id="110791"/>
    <lineage>
        <taxon>Eukaryota</taxon>
        <taxon>Metazoa</taxon>
        <taxon>Ecdysozoa</taxon>
        <taxon>Arthropoda</taxon>
        <taxon>Hexapoda</taxon>
        <taxon>Insecta</taxon>
        <taxon>Pterygota</taxon>
        <taxon>Neoptera</taxon>
        <taxon>Endopterygota</taxon>
        <taxon>Lepidoptera</taxon>
        <taxon>Glossata</taxon>
        <taxon>Ditrysia</taxon>
        <taxon>Papilionoidea</taxon>
        <taxon>Papilionidae</taxon>
        <taxon>Papilioninae</taxon>
        <taxon>Iphiclides</taxon>
    </lineage>
</organism>
<feature type="non-terminal residue" evidence="2">
    <location>
        <position position="1"/>
    </location>
</feature>
<evidence type="ECO:0000313" key="3">
    <source>
        <dbReference type="Proteomes" id="UP000837857"/>
    </source>
</evidence>